<organism evidence="2 3">
    <name type="scientific">Nitrospirillum amazonense</name>
    <dbReference type="NCBI Taxonomy" id="28077"/>
    <lineage>
        <taxon>Bacteria</taxon>
        <taxon>Pseudomonadati</taxon>
        <taxon>Pseudomonadota</taxon>
        <taxon>Alphaproteobacteria</taxon>
        <taxon>Rhodospirillales</taxon>
        <taxon>Azospirillaceae</taxon>
        <taxon>Nitrospirillum</taxon>
    </lineage>
</organism>
<dbReference type="EMBL" id="VITN01000002">
    <property type="protein sequence ID" value="TWB23358.1"/>
    <property type="molecule type" value="Genomic_DNA"/>
</dbReference>
<comment type="caution">
    <text evidence="2">The sequence shown here is derived from an EMBL/GenBank/DDBJ whole genome shotgun (WGS) entry which is preliminary data.</text>
</comment>
<dbReference type="OrthoDB" id="9798709at2"/>
<dbReference type="InterPro" id="IPR013096">
    <property type="entry name" value="Cupin_2"/>
</dbReference>
<accession>A0A560FP03</accession>
<proteinExistence type="predicted"/>
<evidence type="ECO:0000313" key="2">
    <source>
        <dbReference type="EMBL" id="TWB23358.1"/>
    </source>
</evidence>
<dbReference type="SUPFAM" id="SSF51182">
    <property type="entry name" value="RmlC-like cupins"/>
    <property type="match status" value="1"/>
</dbReference>
<dbReference type="Pfam" id="PF07883">
    <property type="entry name" value="Cupin_2"/>
    <property type="match status" value="1"/>
</dbReference>
<feature type="domain" description="Cupin type-2" evidence="1">
    <location>
        <begin position="39"/>
        <end position="101"/>
    </location>
</feature>
<dbReference type="AlphaFoldDB" id="A0A560FP03"/>
<dbReference type="InterPro" id="IPR014710">
    <property type="entry name" value="RmlC-like_jellyroll"/>
</dbReference>
<evidence type="ECO:0000259" key="1">
    <source>
        <dbReference type="Pfam" id="PF07883"/>
    </source>
</evidence>
<dbReference type="Gene3D" id="2.60.120.10">
    <property type="entry name" value="Jelly Rolls"/>
    <property type="match status" value="1"/>
</dbReference>
<name>A0A560FP03_9PROT</name>
<dbReference type="InterPro" id="IPR011051">
    <property type="entry name" value="RmlC_Cupin_sf"/>
</dbReference>
<protein>
    <submittedName>
        <fullName evidence="2">Cupin domain</fullName>
    </submittedName>
</protein>
<gene>
    <name evidence="2" type="ORF">FBZ89_102111</name>
</gene>
<evidence type="ECO:0000313" key="3">
    <source>
        <dbReference type="Proteomes" id="UP000319859"/>
    </source>
</evidence>
<dbReference type="Proteomes" id="UP000319859">
    <property type="component" value="Unassembled WGS sequence"/>
</dbReference>
<dbReference type="RefSeq" id="WP_145748580.1">
    <property type="nucleotide sequence ID" value="NZ_VITN01000002.1"/>
</dbReference>
<sequence length="113" mass="12566">MQTLPWLLSASPAVTDLPDVPAGERFQYLLQHGTMKVGVYAPRGHDPQGPHVRDEIYVIISGTGTFVKNGERRPFQPHDLLFVEAGAEHRFEDFSDDFATWVLFWGPTGGEAA</sequence>
<reference evidence="2 3" key="1">
    <citation type="submission" date="2019-06" db="EMBL/GenBank/DDBJ databases">
        <title>Genomic Encyclopedia of Type Strains, Phase IV (KMG-V): Genome sequencing to study the core and pangenomes of soil and plant-associated prokaryotes.</title>
        <authorList>
            <person name="Whitman W."/>
        </authorList>
    </citation>
    <scope>NUCLEOTIDE SEQUENCE [LARGE SCALE GENOMIC DNA]</scope>
    <source>
        <strain evidence="2 3">BR 11880</strain>
    </source>
</reference>